<reference evidence="2 3" key="1">
    <citation type="journal article" date="2023" name="IMA Fungus">
        <title>Comparative genomic study of the Penicillium genus elucidates a diverse pangenome and 15 lateral gene transfer events.</title>
        <authorList>
            <person name="Petersen C."/>
            <person name="Sorensen T."/>
            <person name="Nielsen M.R."/>
            <person name="Sondergaard T.E."/>
            <person name="Sorensen J.L."/>
            <person name="Fitzpatrick D.A."/>
            <person name="Frisvad J.C."/>
            <person name="Nielsen K.L."/>
        </authorList>
    </citation>
    <scope>NUCLEOTIDE SEQUENCE [LARGE SCALE GENOMIC DNA]</scope>
    <source>
        <strain evidence="2 3">IBT 35679</strain>
    </source>
</reference>
<evidence type="ECO:0000313" key="2">
    <source>
        <dbReference type="EMBL" id="KAJ5524530.1"/>
    </source>
</evidence>
<dbReference type="EMBL" id="JAQIZZ010000008">
    <property type="protein sequence ID" value="KAJ5524530.1"/>
    <property type="molecule type" value="Genomic_DNA"/>
</dbReference>
<evidence type="ECO:0000313" key="3">
    <source>
        <dbReference type="Proteomes" id="UP001220324"/>
    </source>
</evidence>
<accession>A0AAD6CJF6</accession>
<evidence type="ECO:0000256" key="1">
    <source>
        <dbReference type="SAM" id="MobiDB-lite"/>
    </source>
</evidence>
<sequence length="97" mass="10663">MTLPPKHVTNGRNKNRLKRSESRFPRDYTEIRAPHFSSSHSELVNQQESAADIRTSSPAEDQQPNPDPNHPPNPNNPPSKLLGLVAACYTSSATCAS</sequence>
<dbReference type="AlphaFoldDB" id="A0AAD6CJF6"/>
<organism evidence="2 3">
    <name type="scientific">Penicillium frequentans</name>
    <dbReference type="NCBI Taxonomy" id="3151616"/>
    <lineage>
        <taxon>Eukaryota</taxon>
        <taxon>Fungi</taxon>
        <taxon>Dikarya</taxon>
        <taxon>Ascomycota</taxon>
        <taxon>Pezizomycotina</taxon>
        <taxon>Eurotiomycetes</taxon>
        <taxon>Eurotiomycetidae</taxon>
        <taxon>Eurotiales</taxon>
        <taxon>Aspergillaceae</taxon>
        <taxon>Penicillium</taxon>
    </lineage>
</organism>
<keyword evidence="3" id="KW-1185">Reference proteome</keyword>
<gene>
    <name evidence="2" type="ORF">N7494_011180</name>
</gene>
<protein>
    <submittedName>
        <fullName evidence="2">Uncharacterized protein</fullName>
    </submittedName>
</protein>
<name>A0AAD6CJF6_9EURO</name>
<dbReference type="Proteomes" id="UP001220324">
    <property type="component" value="Unassembled WGS sequence"/>
</dbReference>
<feature type="compositionally biased region" description="Pro residues" evidence="1">
    <location>
        <begin position="65"/>
        <end position="77"/>
    </location>
</feature>
<feature type="compositionally biased region" description="Polar residues" evidence="1">
    <location>
        <begin position="36"/>
        <end position="63"/>
    </location>
</feature>
<comment type="caution">
    <text evidence="2">The sequence shown here is derived from an EMBL/GenBank/DDBJ whole genome shotgun (WGS) entry which is preliminary data.</text>
</comment>
<feature type="compositionally biased region" description="Basic and acidic residues" evidence="1">
    <location>
        <begin position="18"/>
        <end position="33"/>
    </location>
</feature>
<feature type="region of interest" description="Disordered" evidence="1">
    <location>
        <begin position="1"/>
        <end position="81"/>
    </location>
</feature>
<proteinExistence type="predicted"/>